<keyword evidence="3" id="KW-0479">Metal-binding</keyword>
<feature type="coiled-coil region" evidence="7">
    <location>
        <begin position="226"/>
        <end position="264"/>
    </location>
</feature>
<protein>
    <submittedName>
        <fullName evidence="12">E3 ubiquitin-protein ligase TRIM35 isoform X1</fullName>
    </submittedName>
</protein>
<proteinExistence type="predicted"/>
<name>A0A1U7QXQ4_MESAU</name>
<dbReference type="Proteomes" id="UP000886700">
    <property type="component" value="Unplaced"/>
</dbReference>
<evidence type="ECO:0000256" key="7">
    <source>
        <dbReference type="SAM" id="Coils"/>
    </source>
</evidence>
<feature type="domain" description="B30.2/SPRY" evidence="10">
    <location>
        <begin position="300"/>
        <end position="511"/>
    </location>
</feature>
<keyword evidence="4 6" id="KW-0863">Zinc-finger</keyword>
<dbReference type="PANTHER" id="PTHR24103">
    <property type="entry name" value="E3 UBIQUITIN-PROTEIN LIGASE TRIM"/>
    <property type="match status" value="1"/>
</dbReference>
<dbReference type="InterPro" id="IPR003877">
    <property type="entry name" value="SPRY_dom"/>
</dbReference>
<dbReference type="STRING" id="10036.ENSMAUP00000009729"/>
<dbReference type="CTD" id="23087"/>
<evidence type="ECO:0000313" key="12">
    <source>
        <dbReference type="RefSeq" id="XP_005075299.1"/>
    </source>
</evidence>
<evidence type="ECO:0000256" key="3">
    <source>
        <dbReference type="ARBA" id="ARBA00022723"/>
    </source>
</evidence>
<dbReference type="SUPFAM" id="SSF57850">
    <property type="entry name" value="RING/U-box"/>
    <property type="match status" value="1"/>
</dbReference>
<dbReference type="Gene3D" id="3.30.160.60">
    <property type="entry name" value="Classic Zinc Finger"/>
    <property type="match status" value="1"/>
</dbReference>
<dbReference type="Pfam" id="PF00622">
    <property type="entry name" value="SPRY"/>
    <property type="match status" value="1"/>
</dbReference>
<evidence type="ECO:0000259" key="9">
    <source>
        <dbReference type="PROSITE" id="PS50119"/>
    </source>
</evidence>
<dbReference type="Pfam" id="PF13445">
    <property type="entry name" value="zf-RING_UBOX"/>
    <property type="match status" value="1"/>
</dbReference>
<dbReference type="GO" id="GO:0045087">
    <property type="term" value="P:innate immune response"/>
    <property type="evidence" value="ECO:0007669"/>
    <property type="project" value="Ensembl"/>
</dbReference>
<comment type="subcellular location">
    <subcellularLocation>
        <location evidence="1">Cytoplasm</location>
    </subcellularLocation>
</comment>
<dbReference type="Pfam" id="PF13765">
    <property type="entry name" value="PRY"/>
    <property type="match status" value="1"/>
</dbReference>
<evidence type="ECO:0000259" key="8">
    <source>
        <dbReference type="PROSITE" id="PS50089"/>
    </source>
</evidence>
<dbReference type="GO" id="GO:0045930">
    <property type="term" value="P:negative regulation of mitotic cell cycle"/>
    <property type="evidence" value="ECO:0007669"/>
    <property type="project" value="Ensembl"/>
</dbReference>
<dbReference type="KEGG" id="maua:101835249"/>
<dbReference type="OrthoDB" id="6105938at2759"/>
<keyword evidence="5" id="KW-0862">Zinc</keyword>
<evidence type="ECO:0000256" key="5">
    <source>
        <dbReference type="ARBA" id="ARBA00022833"/>
    </source>
</evidence>
<dbReference type="SUPFAM" id="SSF57845">
    <property type="entry name" value="B-box zinc-binding domain"/>
    <property type="match status" value="1"/>
</dbReference>
<gene>
    <name evidence="12" type="primary">Trim35</name>
</gene>
<evidence type="ECO:0000259" key="10">
    <source>
        <dbReference type="PROSITE" id="PS50188"/>
    </source>
</evidence>
<dbReference type="InterPro" id="IPR013320">
    <property type="entry name" value="ConA-like_dom_sf"/>
</dbReference>
<evidence type="ECO:0000256" key="4">
    <source>
        <dbReference type="ARBA" id="ARBA00022771"/>
    </source>
</evidence>
<evidence type="ECO:0000256" key="1">
    <source>
        <dbReference type="ARBA" id="ARBA00004496"/>
    </source>
</evidence>
<dbReference type="GO" id="GO:0008270">
    <property type="term" value="F:zinc ion binding"/>
    <property type="evidence" value="ECO:0007669"/>
    <property type="project" value="UniProtKB-KW"/>
</dbReference>
<dbReference type="InterPro" id="IPR000315">
    <property type="entry name" value="Znf_B-box"/>
</dbReference>
<dbReference type="Pfam" id="PF00643">
    <property type="entry name" value="zf-B_box"/>
    <property type="match status" value="1"/>
</dbReference>
<dbReference type="GeneID" id="101835249"/>
<organism evidence="11 12">
    <name type="scientific">Mesocricetus auratus</name>
    <name type="common">Golden hamster</name>
    <dbReference type="NCBI Taxonomy" id="10036"/>
    <lineage>
        <taxon>Eukaryota</taxon>
        <taxon>Metazoa</taxon>
        <taxon>Chordata</taxon>
        <taxon>Craniata</taxon>
        <taxon>Vertebrata</taxon>
        <taxon>Euteleostomi</taxon>
        <taxon>Mammalia</taxon>
        <taxon>Eutheria</taxon>
        <taxon>Euarchontoglires</taxon>
        <taxon>Glires</taxon>
        <taxon>Rodentia</taxon>
        <taxon>Myomorpha</taxon>
        <taxon>Muroidea</taxon>
        <taxon>Cricetidae</taxon>
        <taxon>Cricetinae</taxon>
        <taxon>Mesocricetus</taxon>
    </lineage>
</organism>
<dbReference type="GO" id="GO:0044790">
    <property type="term" value="P:suppression of viral release by host"/>
    <property type="evidence" value="ECO:0007669"/>
    <property type="project" value="Ensembl"/>
</dbReference>
<evidence type="ECO:0000256" key="6">
    <source>
        <dbReference type="PROSITE-ProRule" id="PRU00024"/>
    </source>
</evidence>
<dbReference type="InterPro" id="IPR043136">
    <property type="entry name" value="B30.2/SPRY_sf"/>
</dbReference>
<dbReference type="Gene3D" id="2.60.120.920">
    <property type="match status" value="1"/>
</dbReference>
<dbReference type="SMART" id="SM00184">
    <property type="entry name" value="RING"/>
    <property type="match status" value="1"/>
</dbReference>
<reference evidence="12" key="1">
    <citation type="submission" date="2025-08" db="UniProtKB">
        <authorList>
            <consortium name="RefSeq"/>
        </authorList>
    </citation>
    <scope>IDENTIFICATION</scope>
    <source>
        <tissue evidence="12">Liver</tissue>
    </source>
</reference>
<dbReference type="PROSITE" id="PS50089">
    <property type="entry name" value="ZF_RING_2"/>
    <property type="match status" value="1"/>
</dbReference>
<dbReference type="AlphaFoldDB" id="A0A1U7QXQ4"/>
<evidence type="ECO:0000256" key="2">
    <source>
        <dbReference type="ARBA" id="ARBA00022490"/>
    </source>
</evidence>
<dbReference type="GO" id="GO:0043065">
    <property type="term" value="P:positive regulation of apoptotic process"/>
    <property type="evidence" value="ECO:0007669"/>
    <property type="project" value="Ensembl"/>
</dbReference>
<dbReference type="eggNOG" id="KOG2177">
    <property type="taxonomic scope" value="Eukaryota"/>
</dbReference>
<dbReference type="InterPro" id="IPR017907">
    <property type="entry name" value="Znf_RING_CS"/>
</dbReference>
<keyword evidence="11" id="KW-1185">Reference proteome</keyword>
<dbReference type="PRINTS" id="PR01407">
    <property type="entry name" value="BUTYPHLNCDUF"/>
</dbReference>
<dbReference type="SMART" id="SM00589">
    <property type="entry name" value="PRY"/>
    <property type="match status" value="1"/>
</dbReference>
<dbReference type="InterPro" id="IPR001870">
    <property type="entry name" value="B30.2/SPRY"/>
</dbReference>
<dbReference type="RefSeq" id="XP_005075299.1">
    <property type="nucleotide sequence ID" value="XM_005075242.4"/>
</dbReference>
<dbReference type="Gene3D" id="3.30.40.10">
    <property type="entry name" value="Zinc/RING finger domain, C3HC4 (zinc finger)"/>
    <property type="match status" value="1"/>
</dbReference>
<dbReference type="PROSITE" id="PS50119">
    <property type="entry name" value="ZF_BBOX"/>
    <property type="match status" value="1"/>
</dbReference>
<dbReference type="PROSITE" id="PS00518">
    <property type="entry name" value="ZF_RING_1"/>
    <property type="match status" value="1"/>
</dbReference>
<dbReference type="InterPro" id="IPR003879">
    <property type="entry name" value="Butyrophylin_SPRY"/>
</dbReference>
<dbReference type="InterPro" id="IPR027370">
    <property type="entry name" value="Znf-RING_euk"/>
</dbReference>
<feature type="domain" description="B box-type" evidence="9">
    <location>
        <begin position="112"/>
        <end position="153"/>
    </location>
</feature>
<dbReference type="PROSITE" id="PS50188">
    <property type="entry name" value="B302_SPRY"/>
    <property type="match status" value="1"/>
</dbReference>
<dbReference type="InterPro" id="IPR050143">
    <property type="entry name" value="TRIM/RBCC"/>
</dbReference>
<dbReference type="InterPro" id="IPR001841">
    <property type="entry name" value="Znf_RING"/>
</dbReference>
<feature type="domain" description="RING-type" evidence="8">
    <location>
        <begin position="37"/>
        <end position="77"/>
    </location>
</feature>
<dbReference type="InterPro" id="IPR013083">
    <property type="entry name" value="Znf_RING/FYVE/PHD"/>
</dbReference>
<dbReference type="CDD" id="cd16599">
    <property type="entry name" value="RING-HC_TRIM35_C-IV"/>
    <property type="match status" value="1"/>
</dbReference>
<accession>A0A1U7QXQ4</accession>
<dbReference type="SMART" id="SM00449">
    <property type="entry name" value="SPRY"/>
    <property type="match status" value="1"/>
</dbReference>
<evidence type="ECO:0000313" key="11">
    <source>
        <dbReference type="Proteomes" id="UP000886700"/>
    </source>
</evidence>
<dbReference type="InterPro" id="IPR006574">
    <property type="entry name" value="PRY"/>
</dbReference>
<dbReference type="SUPFAM" id="SSF49899">
    <property type="entry name" value="Concanavalin A-like lectins/glucanases"/>
    <property type="match status" value="1"/>
</dbReference>
<sequence length="517" mass="58702">MKAASVLTSTAAAAAAMEPGPSVSPGPSRSFKEELLCAVCYDPFHDAVTLRCGHNFCRRCVSSCWEVQTTPSCPVCKERAAPGELRTNHTLNNLVETLLREEAEGARWTGRRSPRPCRAHRAPLTLFCLEDKELLCCACQADARHQEHRVQPIKDTAQDFRAKCKNMEHVLREKAKAFWALRRTYEAIAKHNEVQTTWLEGRIRDEFDKLRDFLRVEEQATLDAMKEESRKKHLLAEEKMKQLAEQTEALAREIERLQMEMKEDDMTFLMKHKSRKRRLFCTVEPAPLQPGLLMDACKYLDSLQYRVWKKMLGSVESVPFSLDPNTAAGWLKVADDLTSVINHGYRVQVENPERFSSAPCLLGSQVFSKGSHSWEVDVGGLPSWRVGVVRVQAHAQAQAQADVGGEGHSHSCYHDTRSGFWYLCRTQGVDGDHCMTSDTATAPLVQAMPRRLRVELECEEGELSFYDSERHCHLYTFHAHFGEVRPYFYLGASRGDGPPEPLRICHLRVSIKEELDI</sequence>
<keyword evidence="7" id="KW-0175">Coiled coil</keyword>
<keyword evidence="2" id="KW-0963">Cytoplasm</keyword>
<dbReference type="SMART" id="SM00336">
    <property type="entry name" value="BBOX"/>
    <property type="match status" value="1"/>
</dbReference>